<dbReference type="Pfam" id="PF01755">
    <property type="entry name" value="Glyco_transf_25"/>
    <property type="match status" value="1"/>
</dbReference>
<keyword evidence="1" id="KW-0472">Membrane</keyword>
<keyword evidence="1" id="KW-0812">Transmembrane</keyword>
<protein>
    <recommendedName>
        <fullName evidence="2">Glycosyl transferase family 25 domain-containing protein</fullName>
    </recommendedName>
</protein>
<proteinExistence type="predicted"/>
<feature type="transmembrane region" description="Helical" evidence="1">
    <location>
        <begin position="6"/>
        <end position="24"/>
    </location>
</feature>
<dbReference type="InterPro" id="IPR002654">
    <property type="entry name" value="Glyco_trans_25"/>
</dbReference>
<feature type="domain" description="Glycosyl transferase family 25" evidence="2">
    <location>
        <begin position="55"/>
        <end position="172"/>
    </location>
</feature>
<evidence type="ECO:0000256" key="1">
    <source>
        <dbReference type="SAM" id="Phobius"/>
    </source>
</evidence>
<name>A0A6C0L004_9ZZZZ</name>
<dbReference type="AlphaFoldDB" id="A0A6C0L004"/>
<organism evidence="3">
    <name type="scientific">viral metagenome</name>
    <dbReference type="NCBI Taxonomy" id="1070528"/>
    <lineage>
        <taxon>unclassified sequences</taxon>
        <taxon>metagenomes</taxon>
        <taxon>organismal metagenomes</taxon>
    </lineage>
</organism>
<sequence length="273" mass="31962">MLSNEFTGVAICILILVFVSYFVVKISNNRIESFSLNEHNVLDNYFDMIVCICIPERKKSIIETFRKWGIKNVHFFDAFLKKDYSHEDFIKMGFLDKDYSSYLNVGRLCCHYSAMSVYKAFLNSNSKSLLVFEDDLRNDTYKNVSDFNRKITPIIQNIPKDWEYLNFSKCYDFCSKEESINEYWSIPNRPLCRTAIAMRRNAAEKIVQNTSKMKELPGDKMIGSLIQNKMFKAYSTKDITFFQHREVFGSNLENLAKTNPQKCANENILMKVL</sequence>
<accession>A0A6C0L004</accession>
<dbReference type="EMBL" id="MN741018">
    <property type="protein sequence ID" value="QHU22811.1"/>
    <property type="molecule type" value="Genomic_DNA"/>
</dbReference>
<keyword evidence="1" id="KW-1133">Transmembrane helix</keyword>
<reference evidence="3" key="1">
    <citation type="journal article" date="2020" name="Nature">
        <title>Giant virus diversity and host interactions through global metagenomics.</title>
        <authorList>
            <person name="Schulz F."/>
            <person name="Roux S."/>
            <person name="Paez-Espino D."/>
            <person name="Jungbluth S."/>
            <person name="Walsh D.A."/>
            <person name="Denef V.J."/>
            <person name="McMahon K.D."/>
            <person name="Konstantinidis K.T."/>
            <person name="Eloe-Fadrosh E.A."/>
            <person name="Kyrpides N.C."/>
            <person name="Woyke T."/>
        </authorList>
    </citation>
    <scope>NUCLEOTIDE SEQUENCE</scope>
    <source>
        <strain evidence="3">GVMAG-S-ERX555907-63</strain>
    </source>
</reference>
<evidence type="ECO:0000313" key="3">
    <source>
        <dbReference type="EMBL" id="QHU22811.1"/>
    </source>
</evidence>
<evidence type="ECO:0000259" key="2">
    <source>
        <dbReference type="Pfam" id="PF01755"/>
    </source>
</evidence>